<evidence type="ECO:0000313" key="1">
    <source>
        <dbReference type="EMBL" id="GAA95793.1"/>
    </source>
</evidence>
<gene>
    <name evidence="1" type="primary">Mo02450</name>
    <name evidence="1" type="ORF">E5Q_02450</name>
</gene>
<dbReference type="EMBL" id="BABT02000063">
    <property type="protein sequence ID" value="GAA95793.1"/>
    <property type="molecule type" value="Genomic_DNA"/>
</dbReference>
<organism evidence="1 2">
    <name type="scientific">Mixia osmundae (strain CBS 9802 / IAM 14324 / JCM 22182 / KY 12970)</name>
    <dbReference type="NCBI Taxonomy" id="764103"/>
    <lineage>
        <taxon>Eukaryota</taxon>
        <taxon>Fungi</taxon>
        <taxon>Dikarya</taxon>
        <taxon>Basidiomycota</taxon>
        <taxon>Pucciniomycotina</taxon>
        <taxon>Mixiomycetes</taxon>
        <taxon>Mixiales</taxon>
        <taxon>Mixiaceae</taxon>
        <taxon>Mixia</taxon>
    </lineage>
</organism>
<dbReference type="InParanoid" id="G7DYY3"/>
<name>G7DYY3_MIXOS</name>
<accession>G7DYY3</accession>
<keyword evidence="2" id="KW-1185">Reference proteome</keyword>
<dbReference type="AlphaFoldDB" id="G7DYY3"/>
<dbReference type="HOGENOM" id="CLU_844908_0_0_1"/>
<proteinExistence type="predicted"/>
<reference evidence="1 2" key="2">
    <citation type="journal article" date="2012" name="Open Biol.">
        <title>Characteristics of nucleosomes and linker DNA regions on the genome of the basidiomycete Mixia osmundae revealed by mono- and dinucleosome mapping.</title>
        <authorList>
            <person name="Nishida H."/>
            <person name="Kondo S."/>
            <person name="Matsumoto T."/>
            <person name="Suzuki Y."/>
            <person name="Yoshikawa H."/>
            <person name="Taylor T.D."/>
            <person name="Sugiyama J."/>
        </authorList>
    </citation>
    <scope>NUCLEOTIDE SEQUENCE [LARGE SCALE GENOMIC DNA]</scope>
    <source>
        <strain evidence="2">CBS 9802 / IAM 14324 / JCM 22182 / KY 12970</strain>
    </source>
</reference>
<sequence>MRPLVVFEVYESVSSTDMFKGMILFIFAAVLVAALPATNATSQLTTRGIFHQAYDIEFVYEIEQAACKTRGAGPDPVEYAQDDLEPASVTVVLDYSGFIDADFRMAKGMSHLSLSTFRWPIAIITFLVSARSLNLPLYHSCCEGWMEVHVGLHLDERKSAPSIALSDEGSKPNVVATQMCTPLYEDYEGACALVPGRPPAHTQCTVLEADVRLDAIPTAVTHSLAWSRYGNPLRSIDRAHCDGARRRWHCLLASFPCLIATSRIQCSLEAHRRLLATGYVAVRSPASNALVRRSQIGRQSASSTRPSSTF</sequence>
<comment type="caution">
    <text evidence="1">The sequence shown here is derived from an EMBL/GenBank/DDBJ whole genome shotgun (WGS) entry which is preliminary data.</text>
</comment>
<evidence type="ECO:0000313" key="2">
    <source>
        <dbReference type="Proteomes" id="UP000009131"/>
    </source>
</evidence>
<dbReference type="Proteomes" id="UP000009131">
    <property type="component" value="Unassembled WGS sequence"/>
</dbReference>
<reference evidence="1 2" key="1">
    <citation type="journal article" date="2011" name="J. Gen. Appl. Microbiol.">
        <title>Draft genome sequencing of the enigmatic basidiomycete Mixia osmundae.</title>
        <authorList>
            <person name="Nishida H."/>
            <person name="Nagatsuka Y."/>
            <person name="Sugiyama J."/>
        </authorList>
    </citation>
    <scope>NUCLEOTIDE SEQUENCE [LARGE SCALE GENOMIC DNA]</scope>
    <source>
        <strain evidence="2">CBS 9802 / IAM 14324 / JCM 22182 / KY 12970</strain>
    </source>
</reference>
<protein>
    <submittedName>
        <fullName evidence="1">Uncharacterized protein</fullName>
    </submittedName>
</protein>